<dbReference type="Proteomes" id="UP001499884">
    <property type="component" value="Unassembled WGS sequence"/>
</dbReference>
<organism evidence="3 4">
    <name type="scientific">Streptomyces tremellae</name>
    <dbReference type="NCBI Taxonomy" id="1124239"/>
    <lineage>
        <taxon>Bacteria</taxon>
        <taxon>Bacillati</taxon>
        <taxon>Actinomycetota</taxon>
        <taxon>Actinomycetes</taxon>
        <taxon>Kitasatosporales</taxon>
        <taxon>Streptomycetaceae</taxon>
        <taxon>Streptomyces</taxon>
    </lineage>
</organism>
<proteinExistence type="predicted"/>
<evidence type="ECO:0000313" key="3">
    <source>
        <dbReference type="EMBL" id="GAA3756873.1"/>
    </source>
</evidence>
<feature type="domain" description="HTH arsR-type" evidence="2">
    <location>
        <begin position="29"/>
        <end position="111"/>
    </location>
</feature>
<gene>
    <name evidence="3" type="ORF">GCM10023082_59870</name>
</gene>
<feature type="compositionally biased region" description="Basic and acidic residues" evidence="1">
    <location>
        <begin position="1"/>
        <end position="10"/>
    </location>
</feature>
<sequence length="214" mass="23099">MDPEDGEGRTRTAPSPGGGPHPTAVLDAKGLRALAHPLRVRLVRLLRTYGPATATRLAVRLRVNSGTASYHLRRLADAGFGTEDVGRGNARERWWRPVHEETRSEGGDLPEREPGAALAHLRSVAAAYTLRVQRALDEAGTAPGPRRTALDLSDRPLRITAAEAVALGEELRAVTERYRRDSPGSRADAPGGTERVSVITFVLPELSRAEQDAP</sequence>
<dbReference type="InterPro" id="IPR036388">
    <property type="entry name" value="WH-like_DNA-bd_sf"/>
</dbReference>
<dbReference type="SMART" id="SM00418">
    <property type="entry name" value="HTH_ARSR"/>
    <property type="match status" value="1"/>
</dbReference>
<dbReference type="RefSeq" id="WP_345654412.1">
    <property type="nucleotide sequence ID" value="NZ_BAABEP010000071.1"/>
</dbReference>
<evidence type="ECO:0000313" key="4">
    <source>
        <dbReference type="Proteomes" id="UP001499884"/>
    </source>
</evidence>
<dbReference type="Gene3D" id="1.10.10.10">
    <property type="entry name" value="Winged helix-like DNA-binding domain superfamily/Winged helix DNA-binding domain"/>
    <property type="match status" value="1"/>
</dbReference>
<dbReference type="Pfam" id="PF12840">
    <property type="entry name" value="HTH_20"/>
    <property type="match status" value="1"/>
</dbReference>
<protein>
    <recommendedName>
        <fullName evidence="2">HTH arsR-type domain-containing protein</fullName>
    </recommendedName>
</protein>
<dbReference type="SUPFAM" id="SSF46785">
    <property type="entry name" value="Winged helix' DNA-binding domain"/>
    <property type="match status" value="1"/>
</dbReference>
<dbReference type="InterPro" id="IPR036390">
    <property type="entry name" value="WH_DNA-bd_sf"/>
</dbReference>
<accession>A0ABP7GC56</accession>
<dbReference type="EMBL" id="BAABEP010000071">
    <property type="protein sequence ID" value="GAA3756873.1"/>
    <property type="molecule type" value="Genomic_DNA"/>
</dbReference>
<evidence type="ECO:0000256" key="1">
    <source>
        <dbReference type="SAM" id="MobiDB-lite"/>
    </source>
</evidence>
<name>A0ABP7GC56_9ACTN</name>
<dbReference type="InterPro" id="IPR001845">
    <property type="entry name" value="HTH_ArsR_DNA-bd_dom"/>
</dbReference>
<comment type="caution">
    <text evidence="3">The sequence shown here is derived from an EMBL/GenBank/DDBJ whole genome shotgun (WGS) entry which is preliminary data.</text>
</comment>
<evidence type="ECO:0000259" key="2">
    <source>
        <dbReference type="SMART" id="SM00418"/>
    </source>
</evidence>
<keyword evidence="4" id="KW-1185">Reference proteome</keyword>
<reference evidence="4" key="1">
    <citation type="journal article" date="2019" name="Int. J. Syst. Evol. Microbiol.">
        <title>The Global Catalogue of Microorganisms (GCM) 10K type strain sequencing project: providing services to taxonomists for standard genome sequencing and annotation.</title>
        <authorList>
            <consortium name="The Broad Institute Genomics Platform"/>
            <consortium name="The Broad Institute Genome Sequencing Center for Infectious Disease"/>
            <person name="Wu L."/>
            <person name="Ma J."/>
        </authorList>
    </citation>
    <scope>NUCLEOTIDE SEQUENCE [LARGE SCALE GENOMIC DNA]</scope>
    <source>
        <strain evidence="4">JCM 30846</strain>
    </source>
</reference>
<feature type="region of interest" description="Disordered" evidence="1">
    <location>
        <begin position="1"/>
        <end position="25"/>
    </location>
</feature>